<proteinExistence type="predicted"/>
<dbReference type="AlphaFoldDB" id="A0A239LJR2"/>
<evidence type="ECO:0000256" key="1">
    <source>
        <dbReference type="SAM" id="MobiDB-lite"/>
    </source>
</evidence>
<reference evidence="3 4" key="1">
    <citation type="submission" date="2017-06" db="EMBL/GenBank/DDBJ databases">
        <authorList>
            <person name="Kim H.J."/>
            <person name="Triplett B.A."/>
        </authorList>
    </citation>
    <scope>NUCLEOTIDE SEQUENCE [LARGE SCALE GENOMIC DNA]</scope>
    <source>
        <strain evidence="3 4">CGMCC 4.1858</strain>
    </source>
</reference>
<protein>
    <submittedName>
        <fullName evidence="3">Nucleotide-binding universal stress protein, UspA family</fullName>
    </submittedName>
</protein>
<dbReference type="Pfam" id="PF00582">
    <property type="entry name" value="Usp"/>
    <property type="match status" value="1"/>
</dbReference>
<evidence type="ECO:0000259" key="2">
    <source>
        <dbReference type="Pfam" id="PF00582"/>
    </source>
</evidence>
<feature type="region of interest" description="Disordered" evidence="1">
    <location>
        <begin position="1"/>
        <end position="30"/>
    </location>
</feature>
<dbReference type="EMBL" id="FZOF01000020">
    <property type="protein sequence ID" value="SNT30540.1"/>
    <property type="molecule type" value="Genomic_DNA"/>
</dbReference>
<dbReference type="Gene3D" id="3.40.50.12370">
    <property type="match status" value="1"/>
</dbReference>
<evidence type="ECO:0000313" key="4">
    <source>
        <dbReference type="Proteomes" id="UP000198280"/>
    </source>
</evidence>
<organism evidence="3 4">
    <name type="scientific">Actinacidiphila glaucinigra</name>
    <dbReference type="NCBI Taxonomy" id="235986"/>
    <lineage>
        <taxon>Bacteria</taxon>
        <taxon>Bacillati</taxon>
        <taxon>Actinomycetota</taxon>
        <taxon>Actinomycetes</taxon>
        <taxon>Kitasatosporales</taxon>
        <taxon>Streptomycetaceae</taxon>
        <taxon>Actinacidiphila</taxon>
    </lineage>
</organism>
<dbReference type="SUPFAM" id="SSF52402">
    <property type="entry name" value="Adenine nucleotide alpha hydrolases-like"/>
    <property type="match status" value="1"/>
</dbReference>
<evidence type="ECO:0000313" key="3">
    <source>
        <dbReference type="EMBL" id="SNT30540.1"/>
    </source>
</evidence>
<dbReference type="Proteomes" id="UP000198280">
    <property type="component" value="Unassembled WGS sequence"/>
</dbReference>
<feature type="domain" description="UspA" evidence="2">
    <location>
        <begin position="40"/>
        <end position="173"/>
    </location>
</feature>
<dbReference type="RefSeq" id="WP_179280026.1">
    <property type="nucleotide sequence ID" value="NZ_FZOF01000020.1"/>
</dbReference>
<keyword evidence="4" id="KW-1185">Reference proteome</keyword>
<dbReference type="CDD" id="cd00293">
    <property type="entry name" value="USP-like"/>
    <property type="match status" value="1"/>
</dbReference>
<accession>A0A239LJR2</accession>
<sequence>MAGHGVPGPLGDDPLPRSSTAGQPAPVTGGLHTSVDRYGVLVGYSGSATSRRALSYAAGMARRTGAALLIVHVAKENPVASLLGYDDAGGGRGPHAGTHTLLRQLAREDHLSGLPWTLIHRKGAVADELEKAGRKYRANAIIVGSGRAAGIRLFRSISDRLARSAQRPVIVVP</sequence>
<dbReference type="InterPro" id="IPR006016">
    <property type="entry name" value="UspA"/>
</dbReference>
<gene>
    <name evidence="3" type="ORF">SAMN05216252_12044</name>
</gene>
<name>A0A239LJR2_9ACTN</name>